<evidence type="ECO:0000256" key="2">
    <source>
        <dbReference type="ARBA" id="ARBA00022475"/>
    </source>
</evidence>
<evidence type="ECO:0000256" key="4">
    <source>
        <dbReference type="ARBA" id="ARBA00022679"/>
    </source>
</evidence>
<evidence type="ECO:0008006" key="9">
    <source>
        <dbReference type="Google" id="ProtNLM"/>
    </source>
</evidence>
<keyword evidence="6" id="KW-0012">Acyltransferase</keyword>
<sequence>MAQRILLAFLWRLLKAPSFVRLIFIKLLIWLSLRAKLTRICKDMKISLKDFSEQEIDTLARLSISNVVVNMINILDIKKHSYVINSPIPIEQLTDGGAIFASIHMGKADSAAYALKQQGVKVRTMIGAGKRSPALHQLGLRVLHYLGVPYIKKSNTTFFQLAQALNQGESVFVHNDLKNKGLEVSFLGFQTTTPKTATSLSILAKKPLYFIYILPNKKDNEYMVNIELVDKEFALKSTNTQKIEQLTHSLTHKMEKTILKNPEQWFWANNRFKNCQPK</sequence>
<reference evidence="7 8" key="1">
    <citation type="submission" date="2020-05" db="EMBL/GenBank/DDBJ databases">
        <title>Horizontal transmission and recombination maintain forever young bacterial symbiont genomes.</title>
        <authorList>
            <person name="Russell S.L."/>
            <person name="Pepper-Tunick E."/>
            <person name="Svedberg J."/>
            <person name="Byrne A."/>
            <person name="Ruelas Castillo J."/>
            <person name="Vollmers C."/>
            <person name="Beinart R.A."/>
            <person name="Corbett-Detig R."/>
        </authorList>
    </citation>
    <scope>NUCLEOTIDE SEQUENCE [LARGE SCALE GENOMIC DNA]</scope>
    <source>
        <strain evidence="7">455</strain>
    </source>
</reference>
<dbReference type="GO" id="GO:0005886">
    <property type="term" value="C:plasma membrane"/>
    <property type="evidence" value="ECO:0007669"/>
    <property type="project" value="UniProtKB-SubCell"/>
</dbReference>
<keyword evidence="5" id="KW-0472">Membrane</keyword>
<dbReference type="CDD" id="cd07984">
    <property type="entry name" value="LPLAT_LABLAT-like"/>
    <property type="match status" value="1"/>
</dbReference>
<evidence type="ECO:0000256" key="5">
    <source>
        <dbReference type="ARBA" id="ARBA00023136"/>
    </source>
</evidence>
<dbReference type="InterPro" id="IPR004960">
    <property type="entry name" value="LipA_acyltrans"/>
</dbReference>
<dbReference type="RefSeq" id="WP_369152735.1">
    <property type="nucleotide sequence ID" value="NZ_OZ156463.1"/>
</dbReference>
<dbReference type="EMBL" id="JACCHT010000001">
    <property type="protein sequence ID" value="NYT27245.1"/>
    <property type="molecule type" value="Genomic_DNA"/>
</dbReference>
<dbReference type="PANTHER" id="PTHR30606">
    <property type="entry name" value="LIPID A BIOSYNTHESIS LAUROYL ACYLTRANSFERASE"/>
    <property type="match status" value="1"/>
</dbReference>
<name>A0A853F676_9GAMM</name>
<protein>
    <recommendedName>
        <fullName evidence="9">Lipid A biosynthesis acyltransferase</fullName>
    </recommendedName>
</protein>
<dbReference type="AlphaFoldDB" id="A0A853F676"/>
<evidence type="ECO:0000256" key="1">
    <source>
        <dbReference type="ARBA" id="ARBA00004533"/>
    </source>
</evidence>
<dbReference type="Proteomes" id="UP000568751">
    <property type="component" value="Unassembled WGS sequence"/>
</dbReference>
<proteinExistence type="predicted"/>
<evidence type="ECO:0000313" key="8">
    <source>
        <dbReference type="Proteomes" id="UP000568751"/>
    </source>
</evidence>
<dbReference type="Pfam" id="PF03279">
    <property type="entry name" value="Lip_A_acyltrans"/>
    <property type="match status" value="1"/>
</dbReference>
<keyword evidence="2" id="KW-1003">Cell membrane</keyword>
<comment type="subcellular location">
    <subcellularLocation>
        <location evidence="1">Cell inner membrane</location>
    </subcellularLocation>
</comment>
<accession>A0A853F676</accession>
<evidence type="ECO:0000313" key="7">
    <source>
        <dbReference type="EMBL" id="NYT27245.1"/>
    </source>
</evidence>
<gene>
    <name evidence="7" type="ORF">H0A76_04720</name>
</gene>
<keyword evidence="3" id="KW-0997">Cell inner membrane</keyword>
<keyword evidence="4" id="KW-0808">Transferase</keyword>
<dbReference type="PANTHER" id="PTHR30606:SF10">
    <property type="entry name" value="PHOSPHATIDYLINOSITOL MANNOSIDE ACYLTRANSFERASE"/>
    <property type="match status" value="1"/>
</dbReference>
<evidence type="ECO:0000256" key="6">
    <source>
        <dbReference type="ARBA" id="ARBA00023315"/>
    </source>
</evidence>
<evidence type="ECO:0000256" key="3">
    <source>
        <dbReference type="ARBA" id="ARBA00022519"/>
    </source>
</evidence>
<dbReference type="GO" id="GO:0009247">
    <property type="term" value="P:glycolipid biosynthetic process"/>
    <property type="evidence" value="ECO:0007669"/>
    <property type="project" value="UniProtKB-ARBA"/>
</dbReference>
<organism evidence="7 8">
    <name type="scientific">Candidatus Thiodubiliella endoseptemdiera</name>
    <dbReference type="NCBI Taxonomy" id="2738886"/>
    <lineage>
        <taxon>Bacteria</taxon>
        <taxon>Pseudomonadati</taxon>
        <taxon>Pseudomonadota</taxon>
        <taxon>Gammaproteobacteria</taxon>
        <taxon>Candidatus Pseudothioglobaceae</taxon>
        <taxon>Candidatus Thiodubiliella</taxon>
    </lineage>
</organism>
<comment type="caution">
    <text evidence="7">The sequence shown here is derived from an EMBL/GenBank/DDBJ whole genome shotgun (WGS) entry which is preliminary data.</text>
</comment>
<dbReference type="GO" id="GO:0016746">
    <property type="term" value="F:acyltransferase activity"/>
    <property type="evidence" value="ECO:0007669"/>
    <property type="project" value="UniProtKB-KW"/>
</dbReference>